<dbReference type="SMART" id="SM00421">
    <property type="entry name" value="HTH_LUXR"/>
    <property type="match status" value="1"/>
</dbReference>
<keyword evidence="1" id="KW-0597">Phosphoprotein</keyword>
<accession>A0A6J7GCK1</accession>
<dbReference type="PROSITE" id="PS50110">
    <property type="entry name" value="RESPONSE_REGULATORY"/>
    <property type="match status" value="1"/>
</dbReference>
<dbReference type="InterPro" id="IPR051015">
    <property type="entry name" value="EvgA-like"/>
</dbReference>
<dbReference type="SMART" id="SM00448">
    <property type="entry name" value="REC"/>
    <property type="match status" value="1"/>
</dbReference>
<dbReference type="EMBL" id="CAFBMP010000012">
    <property type="protein sequence ID" value="CAB4901923.1"/>
    <property type="molecule type" value="Genomic_DNA"/>
</dbReference>
<dbReference type="Pfam" id="PF00072">
    <property type="entry name" value="Response_reg"/>
    <property type="match status" value="1"/>
</dbReference>
<dbReference type="InterPro" id="IPR016032">
    <property type="entry name" value="Sig_transdc_resp-reg_C-effctor"/>
</dbReference>
<feature type="domain" description="Response regulatory" evidence="4">
    <location>
        <begin position="2"/>
        <end position="117"/>
    </location>
</feature>
<dbReference type="Gene3D" id="1.10.10.10">
    <property type="entry name" value="Winged helix-like DNA-binding domain superfamily/Winged helix DNA-binding domain"/>
    <property type="match status" value="1"/>
</dbReference>
<gene>
    <name evidence="5" type="ORF">UFOPK3608_00382</name>
</gene>
<evidence type="ECO:0000259" key="3">
    <source>
        <dbReference type="PROSITE" id="PS50043"/>
    </source>
</evidence>
<sequence length="203" mass="21663">MDIVIVDDHSIIRFGVANALSNTKFNVIAEASSVSEGLAVINKFHPDICIVDINLGSSSGIELIKMAIKQGSGCKFVVLTMHDDLSVLNDAKDAGAAAFVTKGAPIKELIEIIECISDGSTVFMKAGQFQPLRTGFDFQLTPREIEVLSLLPSGATVSTISSLLFLTQATVKTHLSSIYRKLAAANRAQAVSIAIENNLITKK</sequence>
<dbReference type="InterPro" id="IPR058245">
    <property type="entry name" value="NreC/VraR/RcsB-like_REC"/>
</dbReference>
<dbReference type="Pfam" id="PF00196">
    <property type="entry name" value="GerE"/>
    <property type="match status" value="1"/>
</dbReference>
<dbReference type="PANTHER" id="PTHR45566">
    <property type="entry name" value="HTH-TYPE TRANSCRIPTIONAL REGULATOR YHJB-RELATED"/>
    <property type="match status" value="1"/>
</dbReference>
<dbReference type="InterPro" id="IPR001789">
    <property type="entry name" value="Sig_transdc_resp-reg_receiver"/>
</dbReference>
<dbReference type="GO" id="GO:0000160">
    <property type="term" value="P:phosphorelay signal transduction system"/>
    <property type="evidence" value="ECO:0007669"/>
    <property type="project" value="InterPro"/>
</dbReference>
<dbReference type="PROSITE" id="PS50043">
    <property type="entry name" value="HTH_LUXR_2"/>
    <property type="match status" value="1"/>
</dbReference>
<evidence type="ECO:0000256" key="1">
    <source>
        <dbReference type="ARBA" id="ARBA00022553"/>
    </source>
</evidence>
<evidence type="ECO:0000259" key="4">
    <source>
        <dbReference type="PROSITE" id="PS50110"/>
    </source>
</evidence>
<dbReference type="SUPFAM" id="SSF46894">
    <property type="entry name" value="C-terminal effector domain of the bipartite response regulators"/>
    <property type="match status" value="1"/>
</dbReference>
<keyword evidence="2" id="KW-0238">DNA-binding</keyword>
<organism evidence="5">
    <name type="scientific">freshwater metagenome</name>
    <dbReference type="NCBI Taxonomy" id="449393"/>
    <lineage>
        <taxon>unclassified sequences</taxon>
        <taxon>metagenomes</taxon>
        <taxon>ecological metagenomes</taxon>
    </lineage>
</organism>
<dbReference type="CDD" id="cd06170">
    <property type="entry name" value="LuxR_C_like"/>
    <property type="match status" value="1"/>
</dbReference>
<dbReference type="PRINTS" id="PR00038">
    <property type="entry name" value="HTHLUXR"/>
</dbReference>
<dbReference type="GO" id="GO:0006355">
    <property type="term" value="P:regulation of DNA-templated transcription"/>
    <property type="evidence" value="ECO:0007669"/>
    <property type="project" value="InterPro"/>
</dbReference>
<dbReference type="CDD" id="cd17535">
    <property type="entry name" value="REC_NarL-like"/>
    <property type="match status" value="1"/>
</dbReference>
<dbReference type="PROSITE" id="PS00622">
    <property type="entry name" value="HTH_LUXR_1"/>
    <property type="match status" value="1"/>
</dbReference>
<evidence type="ECO:0000313" key="5">
    <source>
        <dbReference type="EMBL" id="CAB4901923.1"/>
    </source>
</evidence>
<dbReference type="PANTHER" id="PTHR45566:SF2">
    <property type="entry name" value="NARL SUBFAMILY"/>
    <property type="match status" value="1"/>
</dbReference>
<dbReference type="InterPro" id="IPR011006">
    <property type="entry name" value="CheY-like_superfamily"/>
</dbReference>
<dbReference type="SUPFAM" id="SSF52172">
    <property type="entry name" value="CheY-like"/>
    <property type="match status" value="1"/>
</dbReference>
<dbReference type="InterPro" id="IPR000792">
    <property type="entry name" value="Tscrpt_reg_LuxR_C"/>
</dbReference>
<evidence type="ECO:0000256" key="2">
    <source>
        <dbReference type="ARBA" id="ARBA00023125"/>
    </source>
</evidence>
<feature type="domain" description="HTH luxR-type" evidence="3">
    <location>
        <begin position="133"/>
        <end position="198"/>
    </location>
</feature>
<dbReference type="GO" id="GO:0003677">
    <property type="term" value="F:DNA binding"/>
    <property type="evidence" value="ECO:0007669"/>
    <property type="project" value="UniProtKB-KW"/>
</dbReference>
<reference evidence="5" key="1">
    <citation type="submission" date="2020-05" db="EMBL/GenBank/DDBJ databases">
        <authorList>
            <person name="Chiriac C."/>
            <person name="Salcher M."/>
            <person name="Ghai R."/>
            <person name="Kavagutti S V."/>
        </authorList>
    </citation>
    <scope>NUCLEOTIDE SEQUENCE</scope>
</reference>
<dbReference type="AlphaFoldDB" id="A0A6J7GCK1"/>
<proteinExistence type="predicted"/>
<name>A0A6J7GCK1_9ZZZZ</name>
<dbReference type="Gene3D" id="3.40.50.2300">
    <property type="match status" value="1"/>
</dbReference>
<protein>
    <submittedName>
        <fullName evidence="5">Unannotated protein</fullName>
    </submittedName>
</protein>
<dbReference type="InterPro" id="IPR036388">
    <property type="entry name" value="WH-like_DNA-bd_sf"/>
</dbReference>